<keyword evidence="7" id="KW-1185">Reference proteome</keyword>
<evidence type="ECO:0000259" key="3">
    <source>
        <dbReference type="PROSITE" id="PS50112"/>
    </source>
</evidence>
<keyword evidence="2" id="KW-1133">Transmembrane helix</keyword>
<dbReference type="InterPro" id="IPR000014">
    <property type="entry name" value="PAS"/>
</dbReference>
<dbReference type="NCBIfam" id="TIGR00254">
    <property type="entry name" value="GGDEF"/>
    <property type="match status" value="1"/>
</dbReference>
<feature type="transmembrane region" description="Helical" evidence="2">
    <location>
        <begin position="126"/>
        <end position="149"/>
    </location>
</feature>
<dbReference type="NCBIfam" id="TIGR00229">
    <property type="entry name" value="sensory_box"/>
    <property type="match status" value="2"/>
</dbReference>
<dbReference type="KEGG" id="asip:AQUSIP_25290"/>
<dbReference type="InterPro" id="IPR029787">
    <property type="entry name" value="Nucleotide_cyclase"/>
</dbReference>
<dbReference type="SMART" id="SM00086">
    <property type="entry name" value="PAC"/>
    <property type="match status" value="2"/>
</dbReference>
<sequence length="721" mass="81387">MGQYLNMRLVSAFQKASLLLGLLICLMGLLALIVWIPHMPAARSFLPSLASIKPGISAVFVLTGMSLLLQASPLSRDRLILNMTGKLIGVIILLLGLIPLAEYVTGQNFHLGELIRTSQTNSGSSYSFIQTLPGIFISIVFIGLALVLLDMRHTDWMVQASSFIVGLYGLSIISGTGSQINAPLQSLTYSQSTVYIAIVFTFVAAALFCIRPEKGIMSLFISDTTGGIVARWLVPLVVLIPVIFGNLWIYSHEANLYDFMPQISRSFITITAIYLIMILFVSHMLMKADIRRKTAEMKLQKSHDEIEDLYNHAPCGYHSLDDKGIFIRMNDTELEWLGYQRDEIMGKMKLFDLLADSSRQTLGKHFKHPTKWASLKNQEMHLTRKNGTSLIVLYNAHAKQHPDGSLIMSRATMFDITEQKKVEKALQISEEQFRNAMDIAPIGMAIVALDGQFIEVNHSLCQIVGYPKNELEKKSFQQITYPDDLSTDLVRLKQLTEGKIQSYHLDKRYIRKDGKIIWVQLTVSLQRDSLTHDPLFFISQVEDITERKLMEDKIRQLAYHDSLTRLPNRRMLIDRLNHAIALAKRHHHILAVMFLDLDKFKHINDTLGHDIGDELLKAVAVRLSLSLRKEDTIARLSGDEFVIVLNEINNALDAESVARKILDKMRQPFLIMGHELQSGISIGIAIFPQDGNDTIELLKHADSAMYASKESGTNQYQFYQG</sequence>
<feature type="domain" description="PAS" evidence="3">
    <location>
        <begin position="302"/>
        <end position="362"/>
    </location>
</feature>
<feature type="transmembrane region" description="Helical" evidence="2">
    <location>
        <begin position="232"/>
        <end position="251"/>
    </location>
</feature>
<protein>
    <submittedName>
        <fullName evidence="6">Cyclic di-GMP phosphodiesterase Gmr</fullName>
    </submittedName>
</protein>
<dbReference type="InterPro" id="IPR052155">
    <property type="entry name" value="Biofilm_reg_signaling"/>
</dbReference>
<feature type="transmembrane region" description="Helical" evidence="2">
    <location>
        <begin position="87"/>
        <end position="106"/>
    </location>
</feature>
<evidence type="ECO:0000313" key="7">
    <source>
        <dbReference type="Proteomes" id="UP000324194"/>
    </source>
</evidence>
<keyword evidence="2" id="KW-0472">Membrane</keyword>
<feature type="transmembrane region" description="Helical" evidence="2">
    <location>
        <begin position="56"/>
        <end position="75"/>
    </location>
</feature>
<dbReference type="SMART" id="SM00267">
    <property type="entry name" value="GGDEF"/>
    <property type="match status" value="1"/>
</dbReference>
<dbReference type="CDD" id="cd00130">
    <property type="entry name" value="PAS"/>
    <property type="match status" value="2"/>
</dbReference>
<dbReference type="InterPro" id="IPR001610">
    <property type="entry name" value="PAC"/>
</dbReference>
<dbReference type="PROSITE" id="PS50112">
    <property type="entry name" value="PAS"/>
    <property type="match status" value="2"/>
</dbReference>
<evidence type="ECO:0000259" key="4">
    <source>
        <dbReference type="PROSITE" id="PS50113"/>
    </source>
</evidence>
<dbReference type="Gene3D" id="3.30.450.20">
    <property type="entry name" value="PAS domain"/>
    <property type="match status" value="2"/>
</dbReference>
<dbReference type="CDD" id="cd01949">
    <property type="entry name" value="GGDEF"/>
    <property type="match status" value="1"/>
</dbReference>
<dbReference type="InterPro" id="IPR000160">
    <property type="entry name" value="GGDEF_dom"/>
</dbReference>
<evidence type="ECO:0000256" key="1">
    <source>
        <dbReference type="ARBA" id="ARBA00001946"/>
    </source>
</evidence>
<reference evidence="6 7" key="1">
    <citation type="submission" date="2019-08" db="EMBL/GenBank/DDBJ databases">
        <authorList>
            <person name="Guy L."/>
        </authorList>
    </citation>
    <scope>NUCLEOTIDE SEQUENCE [LARGE SCALE GENOMIC DNA]</scope>
    <source>
        <strain evidence="6 7">SGT-108</strain>
    </source>
</reference>
<feature type="transmembrane region" description="Helical" evidence="2">
    <location>
        <begin position="156"/>
        <end position="173"/>
    </location>
</feature>
<dbReference type="EMBL" id="LR699120">
    <property type="protein sequence ID" value="VVC77202.1"/>
    <property type="molecule type" value="Genomic_DNA"/>
</dbReference>
<dbReference type="GO" id="GO:0003824">
    <property type="term" value="F:catalytic activity"/>
    <property type="evidence" value="ECO:0007669"/>
    <property type="project" value="UniProtKB-ARBA"/>
</dbReference>
<dbReference type="Pfam" id="PF13426">
    <property type="entry name" value="PAS_9"/>
    <property type="match status" value="2"/>
</dbReference>
<comment type="cofactor">
    <cofactor evidence="1">
        <name>Mg(2+)</name>
        <dbReference type="ChEBI" id="CHEBI:18420"/>
    </cofactor>
</comment>
<proteinExistence type="predicted"/>
<dbReference type="PROSITE" id="PS50887">
    <property type="entry name" value="GGDEF"/>
    <property type="match status" value="1"/>
</dbReference>
<feature type="transmembrane region" description="Helical" evidence="2">
    <location>
        <begin position="16"/>
        <end position="36"/>
    </location>
</feature>
<feature type="domain" description="GGDEF" evidence="5">
    <location>
        <begin position="588"/>
        <end position="721"/>
    </location>
</feature>
<dbReference type="Proteomes" id="UP000324194">
    <property type="component" value="Chromosome 2"/>
</dbReference>
<dbReference type="InterPro" id="IPR000700">
    <property type="entry name" value="PAS-assoc_C"/>
</dbReference>
<name>A0A5E4PLS1_9COXI</name>
<feature type="transmembrane region" description="Helical" evidence="2">
    <location>
        <begin position="193"/>
        <end position="211"/>
    </location>
</feature>
<dbReference type="InterPro" id="IPR035965">
    <property type="entry name" value="PAS-like_dom_sf"/>
</dbReference>
<dbReference type="AlphaFoldDB" id="A0A5E4PLS1"/>
<dbReference type="FunFam" id="3.30.70.270:FF:000001">
    <property type="entry name" value="Diguanylate cyclase domain protein"/>
    <property type="match status" value="1"/>
</dbReference>
<dbReference type="InterPro" id="IPR043128">
    <property type="entry name" value="Rev_trsase/Diguanyl_cyclase"/>
</dbReference>
<feature type="domain" description="PAC" evidence="4">
    <location>
        <begin position="503"/>
        <end position="556"/>
    </location>
</feature>
<dbReference type="PANTHER" id="PTHR44757:SF2">
    <property type="entry name" value="BIOFILM ARCHITECTURE MAINTENANCE PROTEIN MBAA"/>
    <property type="match status" value="1"/>
</dbReference>
<keyword evidence="2" id="KW-0812">Transmembrane</keyword>
<gene>
    <name evidence="6" type="primary">gmr_3</name>
    <name evidence="6" type="ORF">AQUSIP_25290</name>
</gene>
<dbReference type="RefSeq" id="WP_172622883.1">
    <property type="nucleotide sequence ID" value="NZ_LR699120.1"/>
</dbReference>
<dbReference type="SUPFAM" id="SSF55073">
    <property type="entry name" value="Nucleotide cyclase"/>
    <property type="match status" value="1"/>
</dbReference>
<evidence type="ECO:0000313" key="6">
    <source>
        <dbReference type="EMBL" id="VVC77202.1"/>
    </source>
</evidence>
<feature type="domain" description="PAC" evidence="4">
    <location>
        <begin position="376"/>
        <end position="428"/>
    </location>
</feature>
<dbReference type="PANTHER" id="PTHR44757">
    <property type="entry name" value="DIGUANYLATE CYCLASE DGCP"/>
    <property type="match status" value="1"/>
</dbReference>
<feature type="transmembrane region" description="Helical" evidence="2">
    <location>
        <begin position="263"/>
        <end position="285"/>
    </location>
</feature>
<evidence type="ECO:0000259" key="5">
    <source>
        <dbReference type="PROSITE" id="PS50887"/>
    </source>
</evidence>
<organism evidence="6 7">
    <name type="scientific">Aquicella siphonis</name>
    <dbReference type="NCBI Taxonomy" id="254247"/>
    <lineage>
        <taxon>Bacteria</taxon>
        <taxon>Pseudomonadati</taxon>
        <taxon>Pseudomonadota</taxon>
        <taxon>Gammaproteobacteria</taxon>
        <taxon>Legionellales</taxon>
        <taxon>Coxiellaceae</taxon>
        <taxon>Aquicella</taxon>
    </lineage>
</organism>
<dbReference type="Pfam" id="PF00990">
    <property type="entry name" value="GGDEF"/>
    <property type="match status" value="1"/>
</dbReference>
<dbReference type="SUPFAM" id="SSF55785">
    <property type="entry name" value="PYP-like sensor domain (PAS domain)"/>
    <property type="match status" value="2"/>
</dbReference>
<evidence type="ECO:0000256" key="2">
    <source>
        <dbReference type="SAM" id="Phobius"/>
    </source>
</evidence>
<accession>A0A5E4PLS1</accession>
<dbReference type="SMART" id="SM00091">
    <property type="entry name" value="PAS"/>
    <property type="match status" value="2"/>
</dbReference>
<dbReference type="PROSITE" id="PS50113">
    <property type="entry name" value="PAC"/>
    <property type="match status" value="2"/>
</dbReference>
<dbReference type="Gene3D" id="3.30.70.270">
    <property type="match status" value="1"/>
</dbReference>
<feature type="domain" description="PAS" evidence="3">
    <location>
        <begin position="429"/>
        <end position="499"/>
    </location>
</feature>